<dbReference type="InterPro" id="IPR027848">
    <property type="entry name" value="DUF4494"/>
</dbReference>
<organism evidence="1 2">
    <name type="scientific">Bacteroides uniformis</name>
    <dbReference type="NCBI Taxonomy" id="820"/>
    <lineage>
        <taxon>Bacteria</taxon>
        <taxon>Pseudomonadati</taxon>
        <taxon>Bacteroidota</taxon>
        <taxon>Bacteroidia</taxon>
        <taxon>Bacteroidales</taxon>
        <taxon>Bacteroidaceae</taxon>
        <taxon>Bacteroides</taxon>
    </lineage>
</organism>
<protein>
    <submittedName>
        <fullName evidence="1">DUF4494 domain-containing protein</fullName>
    </submittedName>
</protein>
<dbReference type="Proteomes" id="UP000260795">
    <property type="component" value="Unassembled WGS sequence"/>
</dbReference>
<dbReference type="EMBL" id="QSRK01000004">
    <property type="protein sequence ID" value="RGL16333.1"/>
    <property type="molecule type" value="Genomic_DNA"/>
</dbReference>
<dbReference type="Pfam" id="PF14902">
    <property type="entry name" value="DUF4494"/>
    <property type="match status" value="1"/>
</dbReference>
<proteinExistence type="predicted"/>
<dbReference type="AlphaFoldDB" id="A0A3E4R7V2"/>
<reference evidence="1 2" key="1">
    <citation type="submission" date="2018-08" db="EMBL/GenBank/DDBJ databases">
        <title>A genome reference for cultivated species of the human gut microbiota.</title>
        <authorList>
            <person name="Zou Y."/>
            <person name="Xue W."/>
            <person name="Luo G."/>
        </authorList>
    </citation>
    <scope>NUCLEOTIDE SEQUENCE [LARGE SCALE GENOMIC DNA]</scope>
    <source>
        <strain evidence="1 2">TF08-13</strain>
    </source>
</reference>
<name>A0A3E4R7V2_BACUN</name>
<comment type="caution">
    <text evidence="1">The sequence shown here is derived from an EMBL/GenBank/DDBJ whole genome shotgun (WGS) entry which is preliminary data.</text>
</comment>
<sequence length="149" mass="17140">MENMNLWETAVIRDVTQEDGTIKAQTEHYLVHSLSCTDAEKRIIEELAPSCCGDLKVTDIKTRKFREVLPSENESDDKWYMVKAYIITLNEKTGEEKRTAVQYLVQASNLKKAISNFEHSMEGSMVDFELDDVKFSPIIEVFSLPEEKD</sequence>
<dbReference type="RefSeq" id="WP_117680727.1">
    <property type="nucleotide sequence ID" value="NZ_QSRK01000004.1"/>
</dbReference>
<gene>
    <name evidence="1" type="ORF">DXC80_03955</name>
</gene>
<evidence type="ECO:0000313" key="1">
    <source>
        <dbReference type="EMBL" id="RGL16333.1"/>
    </source>
</evidence>
<accession>A0A3E4R7V2</accession>
<evidence type="ECO:0000313" key="2">
    <source>
        <dbReference type="Proteomes" id="UP000260795"/>
    </source>
</evidence>